<dbReference type="RefSeq" id="YP_009595214.1">
    <property type="nucleotide sequence ID" value="NC_041879.1"/>
</dbReference>
<dbReference type="EMBL" id="KU665491">
    <property type="protein sequence ID" value="AMQ66728.1"/>
    <property type="molecule type" value="Genomic_DNA"/>
</dbReference>
<dbReference type="GeneID" id="40070772"/>
<dbReference type="KEGG" id="vg:40070772"/>
<organism evidence="1 2">
    <name type="scientific">Bacillus phage Mgbh1</name>
    <dbReference type="NCBI Taxonomy" id="1796993"/>
    <lineage>
        <taxon>Viruses</taxon>
        <taxon>Duplodnaviria</taxon>
        <taxon>Heunggongvirae</taxon>
        <taxon>Uroviricota</taxon>
        <taxon>Caudoviricetes</taxon>
        <taxon>Magadivirus</taxon>
        <taxon>Magadivirus Mgbh1</taxon>
    </lineage>
</organism>
<dbReference type="OrthoDB" id="41614at10239"/>
<name>A0A142F1S1_9CAUD</name>
<dbReference type="Proteomes" id="UP000224134">
    <property type="component" value="Segment"/>
</dbReference>
<evidence type="ECO:0000313" key="2">
    <source>
        <dbReference type="Proteomes" id="UP000224134"/>
    </source>
</evidence>
<protein>
    <submittedName>
        <fullName evidence="1">Uncharacterized protein</fullName>
    </submittedName>
</protein>
<sequence length="80" mass="9050">MEVKLIHGDCWDGWANLEIVVDGRSVIGVYPLCECPEDAILERDLGFAYDIPDLMRKAYEAGRNGESFEVIEVDAEEEDE</sequence>
<proteinExistence type="predicted"/>
<accession>A0A142F1S1</accession>
<reference evidence="1 2" key="1">
    <citation type="submission" date="2016-02" db="EMBL/GenBank/DDBJ databases">
        <title>Isolation and characterization of bacteriophages from East Africa Rift Valley soda lakes.</title>
        <authorList>
            <person name="van Zyl L.J."/>
            <person name="Nemavhulani S."/>
            <person name="Cowan D.A."/>
            <person name="Trindade M.I."/>
        </authorList>
    </citation>
    <scope>NUCLEOTIDE SEQUENCE [LARGE SCALE GENOMIC DNA]</scope>
</reference>
<evidence type="ECO:0000313" key="1">
    <source>
        <dbReference type="EMBL" id="AMQ66728.1"/>
    </source>
</evidence>
<keyword evidence="2" id="KW-1185">Reference proteome</keyword>